<dbReference type="Gene3D" id="1.20.120.1320">
    <property type="entry name" value="Aspartokinase, catalytic domain"/>
    <property type="match status" value="1"/>
</dbReference>
<dbReference type="GO" id="GO:0009090">
    <property type="term" value="P:homoserine biosynthetic process"/>
    <property type="evidence" value="ECO:0007669"/>
    <property type="project" value="TreeGrafter"/>
</dbReference>
<dbReference type="PIRSF" id="PIRSF000726">
    <property type="entry name" value="Asp_kin"/>
    <property type="match status" value="1"/>
</dbReference>
<dbReference type="PANTHER" id="PTHR21499">
    <property type="entry name" value="ASPARTATE KINASE"/>
    <property type="match status" value="1"/>
</dbReference>
<evidence type="ECO:0000256" key="12">
    <source>
        <dbReference type="ARBA" id="ARBA00047872"/>
    </source>
</evidence>
<dbReference type="Proteomes" id="UP000248214">
    <property type="component" value="Unassembled WGS sequence"/>
</dbReference>
<keyword evidence="18" id="KW-1185">Reference proteome</keyword>
<dbReference type="InterPro" id="IPR001048">
    <property type="entry name" value="Asp/Glu/Uridylate_kinase"/>
</dbReference>
<feature type="binding site" evidence="13">
    <location>
        <begin position="219"/>
        <end position="220"/>
    </location>
    <ligand>
        <name>ATP</name>
        <dbReference type="ChEBI" id="CHEBI:30616"/>
    </ligand>
</feature>
<dbReference type="InterPro" id="IPR001341">
    <property type="entry name" value="Asp_kinase"/>
</dbReference>
<keyword evidence="6 14" id="KW-0808">Transferase</keyword>
<evidence type="ECO:0000313" key="18">
    <source>
        <dbReference type="Proteomes" id="UP000248214"/>
    </source>
</evidence>
<dbReference type="NCBIfam" id="NF006540">
    <property type="entry name" value="PRK09034.1"/>
    <property type="match status" value="1"/>
</dbReference>
<feature type="domain" description="ACT" evidence="16">
    <location>
        <begin position="389"/>
        <end position="453"/>
    </location>
</feature>
<dbReference type="InterPro" id="IPR054352">
    <property type="entry name" value="ACT_Aspartokinase"/>
</dbReference>
<feature type="binding site" evidence="13">
    <location>
        <position position="225"/>
    </location>
    <ligand>
        <name>ATP</name>
        <dbReference type="ChEBI" id="CHEBI:30616"/>
    </ligand>
</feature>
<dbReference type="GO" id="GO:0005524">
    <property type="term" value="F:ATP binding"/>
    <property type="evidence" value="ECO:0007669"/>
    <property type="project" value="UniProtKB-KW"/>
</dbReference>
<dbReference type="Pfam" id="PF22468">
    <property type="entry name" value="ACT_9"/>
    <property type="match status" value="1"/>
</dbReference>
<evidence type="ECO:0000256" key="4">
    <source>
        <dbReference type="ARBA" id="ARBA00005139"/>
    </source>
</evidence>
<feature type="binding site" evidence="13">
    <location>
        <begin position="5"/>
        <end position="8"/>
    </location>
    <ligand>
        <name>ATP</name>
        <dbReference type="ChEBI" id="CHEBI:30616"/>
    </ligand>
</feature>
<dbReference type="InterPro" id="IPR035804">
    <property type="entry name" value="AKIII_YclM_N"/>
</dbReference>
<proteinExistence type="inferred from homology"/>
<dbReference type="RefSeq" id="WP_110611917.1">
    <property type="nucleotide sequence ID" value="NZ_PDOD01000006.1"/>
</dbReference>
<evidence type="ECO:0000256" key="13">
    <source>
        <dbReference type="PIRSR" id="PIRSR000726-1"/>
    </source>
</evidence>
<accession>A0A323T536</accession>
<dbReference type="AlphaFoldDB" id="A0A323T536"/>
<dbReference type="InterPro" id="IPR045865">
    <property type="entry name" value="ACT-like_dom_sf"/>
</dbReference>
<evidence type="ECO:0000256" key="2">
    <source>
        <dbReference type="ARBA" id="ARBA00004766"/>
    </source>
</evidence>
<dbReference type="InterPro" id="IPR036393">
    <property type="entry name" value="AceGlu_kinase-like_sf"/>
</dbReference>
<dbReference type="CDD" id="cd04911">
    <property type="entry name" value="ACT_AKiii-YclM-BS_1"/>
    <property type="match status" value="1"/>
</dbReference>
<dbReference type="SUPFAM" id="SSF55021">
    <property type="entry name" value="ACT-like"/>
    <property type="match status" value="2"/>
</dbReference>
<feature type="binding site" evidence="13">
    <location>
        <position position="49"/>
    </location>
    <ligand>
        <name>substrate</name>
    </ligand>
</feature>
<dbReference type="SUPFAM" id="SSF53633">
    <property type="entry name" value="Carbamate kinase-like"/>
    <property type="match status" value="1"/>
</dbReference>
<gene>
    <name evidence="17" type="ORF">CR194_18690</name>
</gene>
<dbReference type="CDD" id="cd04245">
    <property type="entry name" value="AAK_AKiii-YclM-BS"/>
    <property type="match status" value="1"/>
</dbReference>
<comment type="catalytic activity">
    <reaction evidence="12 14">
        <text>L-aspartate + ATP = 4-phospho-L-aspartate + ADP</text>
        <dbReference type="Rhea" id="RHEA:23776"/>
        <dbReference type="ChEBI" id="CHEBI:29991"/>
        <dbReference type="ChEBI" id="CHEBI:30616"/>
        <dbReference type="ChEBI" id="CHEBI:57535"/>
        <dbReference type="ChEBI" id="CHEBI:456216"/>
        <dbReference type="EC" id="2.7.2.4"/>
    </reaction>
</comment>
<dbReference type="GO" id="GO:0009089">
    <property type="term" value="P:lysine biosynthetic process via diaminopimelate"/>
    <property type="evidence" value="ECO:0007669"/>
    <property type="project" value="UniProtKB-UniPathway"/>
</dbReference>
<comment type="function">
    <text evidence="1">Catalyzes the phosphorylation of the beta-carboxyl group of aspartic acid with ATP to yield 4-phospho-L-aspartate, which is involved in the branched biosynthetic pathway leading to the biosynthesis of amino acids threonine, isoleucine and methionine.</text>
</comment>
<sequence length="453" mass="50048">MKVVKFGGSSLASGEQFKKVARIVFSDKDRRIVVVSAPGKRSAEDIKTTDLLISLAKEVVGGKEYKGALELVIRRFADIVEELDLGIELLTGIENRLIELINMYRYDEDRLLDALKSSGENQNAKLVAAYFNKRGEEAHYVSPKEAGLLVTDAPGNARILPEAYEQLTKLRDRSGILVIPGFFGYSKVGNIVTFPRGGSDITGSIVAAGVEADLYENFTDVSSIYSVNPTLVENPHEMKEITYKEMRELSYSGFSVFHDEALQPVVNKKIPVRIKNTNDPDALGTKIVSDRVQEGFPVVGIASDEGFCSINLTKYLMNRQVGFGRHLLEILEREEISFEHTPSGIDNMSVIVRSHHLENGKEERILHRIRTELDVEDVDVERNLAMVMVVGEGMAKTVGVASRATTALSNAGVNIKMINQGSSEVSMMFGVDADKADLAVQSLYYAYFTPVNQ</sequence>
<dbReference type="GO" id="GO:0009088">
    <property type="term" value="P:threonine biosynthetic process"/>
    <property type="evidence" value="ECO:0007669"/>
    <property type="project" value="UniProtKB-UniPathway"/>
</dbReference>
<dbReference type="EC" id="2.7.2.4" evidence="14"/>
<comment type="pathway">
    <text evidence="4 15">Amino-acid biosynthesis; L-threonine biosynthesis; L-threonine from L-aspartate: step 1/5.</text>
</comment>
<evidence type="ECO:0000256" key="7">
    <source>
        <dbReference type="ARBA" id="ARBA00022741"/>
    </source>
</evidence>
<feature type="binding site" evidence="13">
    <location>
        <position position="120"/>
    </location>
    <ligand>
        <name>substrate</name>
    </ligand>
</feature>
<evidence type="ECO:0000256" key="5">
    <source>
        <dbReference type="ARBA" id="ARBA00010122"/>
    </source>
</evidence>
<dbReference type="InterPro" id="IPR018042">
    <property type="entry name" value="Aspartate_kinase_CS"/>
</dbReference>
<keyword evidence="10" id="KW-0220">Diaminopimelate biosynthesis</keyword>
<evidence type="ECO:0000259" key="16">
    <source>
        <dbReference type="PROSITE" id="PS51671"/>
    </source>
</evidence>
<name>A0A323T536_9BACI</name>
<keyword evidence="8 14" id="KW-0418">Kinase</keyword>
<evidence type="ECO:0000256" key="1">
    <source>
        <dbReference type="ARBA" id="ARBA00003121"/>
    </source>
</evidence>
<dbReference type="UniPathway" id="UPA00034">
    <property type="reaction ID" value="UER00015"/>
</dbReference>
<reference evidence="17 18" key="1">
    <citation type="submission" date="2017-10" db="EMBL/GenBank/DDBJ databases">
        <title>Bacillus sp. nov., a halophilic bacterium isolated from a Keqin Lake.</title>
        <authorList>
            <person name="Wang H."/>
        </authorList>
    </citation>
    <scope>NUCLEOTIDE SEQUENCE [LARGE SCALE GENOMIC DNA]</scope>
    <source>
        <strain evidence="17 18">KQ-12</strain>
    </source>
</reference>
<evidence type="ECO:0000256" key="10">
    <source>
        <dbReference type="ARBA" id="ARBA00022915"/>
    </source>
</evidence>
<evidence type="ECO:0000313" key="17">
    <source>
        <dbReference type="EMBL" id="PYZ91658.1"/>
    </source>
</evidence>
<dbReference type="Gene3D" id="3.30.2130.10">
    <property type="entry name" value="VC0802-like"/>
    <property type="match status" value="1"/>
</dbReference>
<dbReference type="PROSITE" id="PS00324">
    <property type="entry name" value="ASPARTOKINASE"/>
    <property type="match status" value="1"/>
</dbReference>
<dbReference type="GO" id="GO:0019877">
    <property type="term" value="P:diaminopimelate biosynthetic process"/>
    <property type="evidence" value="ECO:0007669"/>
    <property type="project" value="UniProtKB-KW"/>
</dbReference>
<comment type="pathway">
    <text evidence="3 15">Amino-acid biosynthesis; L-methionine biosynthesis via de novo pathway; L-homoserine from L-aspartate: step 1/3.</text>
</comment>
<dbReference type="InterPro" id="IPR042199">
    <property type="entry name" value="AsparK_Bifunc_asparK/hSer_DH"/>
</dbReference>
<dbReference type="EMBL" id="PDOD01000006">
    <property type="protein sequence ID" value="PYZ91658.1"/>
    <property type="molecule type" value="Genomic_DNA"/>
</dbReference>
<evidence type="ECO:0000256" key="3">
    <source>
        <dbReference type="ARBA" id="ARBA00004986"/>
    </source>
</evidence>
<dbReference type="UniPathway" id="UPA00050">
    <property type="reaction ID" value="UER00461"/>
</dbReference>
<dbReference type="Gene3D" id="3.40.1160.10">
    <property type="entry name" value="Acetylglutamate kinase-like"/>
    <property type="match status" value="1"/>
</dbReference>
<dbReference type="Pfam" id="PF00696">
    <property type="entry name" value="AA_kinase"/>
    <property type="match status" value="1"/>
</dbReference>
<dbReference type="InterPro" id="IPR002912">
    <property type="entry name" value="ACT_dom"/>
</dbReference>
<dbReference type="InterPro" id="IPR005260">
    <property type="entry name" value="Asp_kin_monofn"/>
</dbReference>
<keyword evidence="9 13" id="KW-0067">ATP-binding</keyword>
<evidence type="ECO:0000256" key="14">
    <source>
        <dbReference type="RuleBase" id="RU003448"/>
    </source>
</evidence>
<dbReference type="OrthoDB" id="9799110at2"/>
<keyword evidence="7 13" id="KW-0547">Nucleotide-binding</keyword>
<dbReference type="NCBIfam" id="TIGR00657">
    <property type="entry name" value="asp_kinases"/>
    <property type="match status" value="1"/>
</dbReference>
<dbReference type="PROSITE" id="PS51671">
    <property type="entry name" value="ACT"/>
    <property type="match status" value="1"/>
</dbReference>
<evidence type="ECO:0000256" key="15">
    <source>
        <dbReference type="RuleBase" id="RU004249"/>
    </source>
</evidence>
<evidence type="ECO:0000256" key="11">
    <source>
        <dbReference type="ARBA" id="ARBA00023154"/>
    </source>
</evidence>
<evidence type="ECO:0000256" key="8">
    <source>
        <dbReference type="ARBA" id="ARBA00022777"/>
    </source>
</evidence>
<evidence type="ECO:0000256" key="6">
    <source>
        <dbReference type="ARBA" id="ARBA00022679"/>
    </source>
</evidence>
<keyword evidence="11" id="KW-0457">Lysine biosynthesis</keyword>
<evidence type="ECO:0000256" key="9">
    <source>
        <dbReference type="ARBA" id="ARBA00022840"/>
    </source>
</evidence>
<dbReference type="GO" id="GO:0005829">
    <property type="term" value="C:cytosol"/>
    <property type="evidence" value="ECO:0007669"/>
    <property type="project" value="TreeGrafter"/>
</dbReference>
<protein>
    <recommendedName>
        <fullName evidence="14">Aspartokinase</fullName>
        <ecNumber evidence="14">2.7.2.4</ecNumber>
    </recommendedName>
</protein>
<comment type="caution">
    <text evidence="17">The sequence shown here is derived from an EMBL/GenBank/DDBJ whole genome shotgun (WGS) entry which is preliminary data.</text>
</comment>
<comment type="pathway">
    <text evidence="2 15">Amino-acid biosynthesis; L-lysine biosynthesis via DAP pathway; (S)-tetrahydrodipicolinate from L-aspartate: step 1/4.</text>
</comment>
<dbReference type="FunFam" id="3.30.2130.10:FF:000001">
    <property type="entry name" value="Bifunctional aspartokinase/homoserine dehydrogenase"/>
    <property type="match status" value="1"/>
</dbReference>
<dbReference type="CDD" id="cd04916">
    <property type="entry name" value="ACT_AKiii-YclM-BS_2"/>
    <property type="match status" value="1"/>
</dbReference>
<dbReference type="PANTHER" id="PTHR21499:SF67">
    <property type="entry name" value="ASPARTOKINASE 3"/>
    <property type="match status" value="1"/>
</dbReference>
<dbReference type="GO" id="GO:0004072">
    <property type="term" value="F:aspartate kinase activity"/>
    <property type="evidence" value="ECO:0007669"/>
    <property type="project" value="UniProtKB-EC"/>
</dbReference>
<dbReference type="FunFam" id="3.40.1160.10:FF:000027">
    <property type="entry name" value="Aspartokinase"/>
    <property type="match status" value="1"/>
</dbReference>
<dbReference type="UniPathway" id="UPA00051">
    <property type="reaction ID" value="UER00462"/>
</dbReference>
<organism evidence="17 18">
    <name type="scientific">Salipaludibacillus keqinensis</name>
    <dbReference type="NCBI Taxonomy" id="2045207"/>
    <lineage>
        <taxon>Bacteria</taxon>
        <taxon>Bacillati</taxon>
        <taxon>Bacillota</taxon>
        <taxon>Bacilli</taxon>
        <taxon>Bacillales</taxon>
        <taxon>Bacillaceae</taxon>
    </lineage>
</organism>
<comment type="similarity">
    <text evidence="5 14">Belongs to the aspartokinase family.</text>
</comment>
<keyword evidence="15" id="KW-0028">Amino-acid biosynthesis</keyword>